<dbReference type="Gene3D" id="1.10.530.10">
    <property type="match status" value="1"/>
</dbReference>
<proteinExistence type="predicted"/>
<dbReference type="PROSITE" id="PS00018">
    <property type="entry name" value="EF_HAND_1"/>
    <property type="match status" value="1"/>
</dbReference>
<dbReference type="Proteomes" id="UP000243778">
    <property type="component" value="Unassembled WGS sequence"/>
</dbReference>
<dbReference type="RefSeq" id="WP_090231361.1">
    <property type="nucleotide sequence ID" value="NZ_FNNU01000007.1"/>
</dbReference>
<organism evidence="5 6">
    <name type="scientific">Pseudomonas kuykendallii</name>
    <dbReference type="NCBI Taxonomy" id="1007099"/>
    <lineage>
        <taxon>Bacteria</taxon>
        <taxon>Pseudomonadati</taxon>
        <taxon>Pseudomonadota</taxon>
        <taxon>Gammaproteobacteria</taxon>
        <taxon>Pseudomonadales</taxon>
        <taxon>Pseudomonadaceae</taxon>
        <taxon>Pseudomonas</taxon>
    </lineage>
</organism>
<dbReference type="GO" id="GO:0006952">
    <property type="term" value="P:defense response"/>
    <property type="evidence" value="ECO:0007669"/>
    <property type="project" value="UniProtKB-KW"/>
</dbReference>
<name>A0A1H3F8L6_9PSED</name>
<dbReference type="SUPFAM" id="SSF53955">
    <property type="entry name" value="Lysozyme-like"/>
    <property type="match status" value="1"/>
</dbReference>
<dbReference type="GO" id="GO:0016998">
    <property type="term" value="P:cell wall macromolecule catabolic process"/>
    <property type="evidence" value="ECO:0007669"/>
    <property type="project" value="InterPro"/>
</dbReference>
<feature type="domain" description="Glycoside hydrolase family 19 catalytic" evidence="4">
    <location>
        <begin position="789"/>
        <end position="859"/>
    </location>
</feature>
<dbReference type="OrthoDB" id="1242806at2"/>
<evidence type="ECO:0000313" key="6">
    <source>
        <dbReference type="Proteomes" id="UP000243778"/>
    </source>
</evidence>
<evidence type="ECO:0000259" key="4">
    <source>
        <dbReference type="Pfam" id="PF00182"/>
    </source>
</evidence>
<dbReference type="AlphaFoldDB" id="A0A1H3F8L6"/>
<dbReference type="GO" id="GO:0004568">
    <property type="term" value="F:chitinase activity"/>
    <property type="evidence" value="ECO:0007669"/>
    <property type="project" value="InterPro"/>
</dbReference>
<keyword evidence="6" id="KW-1185">Reference proteome</keyword>
<evidence type="ECO:0000256" key="1">
    <source>
        <dbReference type="ARBA" id="ARBA00022821"/>
    </source>
</evidence>
<keyword evidence="2" id="KW-1015">Disulfide bond</keyword>
<dbReference type="EMBL" id="FNNU01000007">
    <property type="protein sequence ID" value="SDX86698.1"/>
    <property type="molecule type" value="Genomic_DNA"/>
</dbReference>
<dbReference type="GO" id="GO:0006032">
    <property type="term" value="P:chitin catabolic process"/>
    <property type="evidence" value="ECO:0007669"/>
    <property type="project" value="InterPro"/>
</dbReference>
<reference evidence="6" key="1">
    <citation type="submission" date="2016-10" db="EMBL/GenBank/DDBJ databases">
        <authorList>
            <person name="Varghese N."/>
            <person name="Submissions S."/>
        </authorList>
    </citation>
    <scope>NUCLEOTIDE SEQUENCE [LARGE SCALE GENOMIC DNA]</scope>
    <source>
        <strain evidence="6">NRRL B-59562</strain>
    </source>
</reference>
<dbReference type="PANTHER" id="PTHR22595">
    <property type="entry name" value="CHITINASE-RELATED"/>
    <property type="match status" value="1"/>
</dbReference>
<dbReference type="PANTHER" id="PTHR22595:SF79">
    <property type="entry name" value="CHITINASE 12"/>
    <property type="match status" value="1"/>
</dbReference>
<dbReference type="STRING" id="1007099.SAMN05216287_3949"/>
<feature type="region of interest" description="Disordered" evidence="3">
    <location>
        <begin position="261"/>
        <end position="286"/>
    </location>
</feature>
<sequence length="913" mass="101311">MTEQQKITNWSYPFKARATPGNERAEDVWLYQEALANALGGHYPLGTNGLWHGGVHFDQGTAGLLDQSSVYCIADGDVIAYRIDEHYPVSEYESGPKPYSTGFVLVRHRLEVPKPTPANATQTAAEAASPSPSLTLFSLYMHLLDWEHYGLEAAPNPPAFISETLYSVKPDKATDPTLGLRVRATPGNGTVLALLPKGTRVEVGDTHPGSVKWRRLINVIEGSVLPSLAACDNGWVFTGEMESTPAPNVFLVGEHANDHEPNLAPHRGLNIRKTGRGNASDAKTGLLPEGTRVSLEPGTTPYRKIKAIIEGTALPPLAANSVQNIQGYVHFDSLQAKRTTPVCGAVHLLDPPYPIKAGELIGHPGHYQNHNDGAPQSLLHLELFSCDDVPAFIAQSRALAAALPAEQKTQLKIHKGASKLIPHREGIDASHPPSITDAGTTIGVDLIIPISTLERLPPSHRITVNTATSPGPVTHWWRLDNLLADNDGNPINGWLAEQDLITTRHSPWEWEGFECVEDSAELIDKLAYTLNAQGVLSDDERANYRAQITQNDSGSMLAIARLYDIVDTNKDGALTNDEIRTALNKPWHTQVLGQLIIQYESEWFWNQNKWEKLDPLLTISQGITNQDWVIEKQRIEKLSWWQLLGHHGMQANGKAWHLQAPIFITNFGKNRTFCSICNKNISISYELMRKICPSNTAEDFINSFVLHADNLFEKYGVNSCAQVTHLLAQAKHETKNFTAFRESLYYSHYTAQELYNMAPTAINNGFTRKRITFSTNEEKLQYIRNNLLKNDAAYGQHCFGSNNYPNNDYRGRGLLHLTHYANYQACSLAIGKPIAAEPNLVQSDTSVIIETGLWFWKSNNLKAYAENSEITEEEAVEKITRAINGGVNGLAERKKFKREITNLFTGLYGSCTK</sequence>
<keyword evidence="1" id="KW-0611">Plant defense</keyword>
<gene>
    <name evidence="5" type="ORF">SAMN05216287_3949</name>
</gene>
<dbReference type="InterPro" id="IPR023346">
    <property type="entry name" value="Lysozyme-like_dom_sf"/>
</dbReference>
<dbReference type="Pfam" id="PF00182">
    <property type="entry name" value="Glyco_hydro_19"/>
    <property type="match status" value="1"/>
</dbReference>
<evidence type="ECO:0000313" key="5">
    <source>
        <dbReference type="EMBL" id="SDX86698.1"/>
    </source>
</evidence>
<evidence type="ECO:0000256" key="3">
    <source>
        <dbReference type="SAM" id="MobiDB-lite"/>
    </source>
</evidence>
<dbReference type="InterPro" id="IPR000726">
    <property type="entry name" value="Glyco_hydro_19_cat"/>
</dbReference>
<accession>A0A1H3F8L6</accession>
<evidence type="ECO:0000256" key="2">
    <source>
        <dbReference type="ARBA" id="ARBA00023157"/>
    </source>
</evidence>
<dbReference type="InterPro" id="IPR018247">
    <property type="entry name" value="EF_Hand_1_Ca_BS"/>
</dbReference>
<protein>
    <submittedName>
        <fullName evidence="5">Predicted chitinase</fullName>
    </submittedName>
</protein>